<keyword evidence="4" id="KW-1185">Reference proteome</keyword>
<dbReference type="CDD" id="cd07302">
    <property type="entry name" value="CHD"/>
    <property type="match status" value="1"/>
</dbReference>
<dbReference type="GO" id="GO:0009190">
    <property type="term" value="P:cyclic nucleotide biosynthetic process"/>
    <property type="evidence" value="ECO:0007669"/>
    <property type="project" value="InterPro"/>
</dbReference>
<keyword evidence="1" id="KW-0472">Membrane</keyword>
<comment type="caution">
    <text evidence="3">The sequence shown here is derived from an EMBL/GenBank/DDBJ whole genome shotgun (WGS) entry which is preliminary data.</text>
</comment>
<proteinExistence type="predicted"/>
<feature type="transmembrane region" description="Helical" evidence="1">
    <location>
        <begin position="138"/>
        <end position="157"/>
    </location>
</feature>
<evidence type="ECO:0000313" key="4">
    <source>
        <dbReference type="Proteomes" id="UP000315252"/>
    </source>
</evidence>
<dbReference type="Pfam" id="PF00211">
    <property type="entry name" value="Guanylate_cyc"/>
    <property type="match status" value="1"/>
</dbReference>
<feature type="transmembrane region" description="Helical" evidence="1">
    <location>
        <begin position="81"/>
        <end position="98"/>
    </location>
</feature>
<dbReference type="AlphaFoldDB" id="A0A545U1J7"/>
<feature type="domain" description="Guanylate cyclase" evidence="2">
    <location>
        <begin position="260"/>
        <end position="392"/>
    </location>
</feature>
<name>A0A545U1J7_9PROT</name>
<keyword evidence="1" id="KW-1133">Transmembrane helix</keyword>
<dbReference type="RefSeq" id="WP_142894560.1">
    <property type="nucleotide sequence ID" value="NZ_ML660052.1"/>
</dbReference>
<reference evidence="3 4" key="1">
    <citation type="submission" date="2019-06" db="EMBL/GenBank/DDBJ databases">
        <title>Whole genome sequence for Rhodospirillaceae sp. R148.</title>
        <authorList>
            <person name="Wang G."/>
        </authorList>
    </citation>
    <scope>NUCLEOTIDE SEQUENCE [LARGE SCALE GENOMIC DNA]</scope>
    <source>
        <strain evidence="3 4">R148</strain>
    </source>
</reference>
<sequence>MNLWKGSTHIRSKAAIEAEERIGLRLGAIVRAVTMTVIAVWLFFQVPLEEVAFYWVLLAAFILTGWLPYHFRLREETRNWVFYLFPLLDAALLTYTLLAPNPLDKENLPAAMLLRLGNEIYFFPIIASAVFYYRPLMLIWSGVCVAVTWTLGTLWIASQPDSRLFRWQEYRALSSQQQEIAYFLAPERVDLNTLGTQIIVFMLVAGCLALLVSRFQGLLIGHAEAERKRSNLTRYFSPNIVEELADADEPLGEARSQDAAVLFADVIGFTRLAEMQSPEKVFNLLRELLSLMAREVFLHNGTLDKYLGDGVMATFGTPRNNGHEARDALACARAILSGVAEWNEKRERKGEPRLEIGIGLHYGPVVLGNVGDESRLEFAVLGDTVNVASRFERLTRNLNVSLVVSGDLIAALSDQDQSHAMGLTPCRPEKIRGRDRPVPVWTL</sequence>
<dbReference type="GO" id="GO:0035556">
    <property type="term" value="P:intracellular signal transduction"/>
    <property type="evidence" value="ECO:0007669"/>
    <property type="project" value="InterPro"/>
</dbReference>
<keyword evidence="1" id="KW-0812">Transmembrane</keyword>
<dbReference type="PANTHER" id="PTHR43081:SF1">
    <property type="entry name" value="ADENYLATE CYCLASE, TERMINAL-DIFFERENTIATION SPECIFIC"/>
    <property type="match status" value="1"/>
</dbReference>
<gene>
    <name evidence="3" type="ORF">FKG95_01760</name>
</gene>
<evidence type="ECO:0000313" key="3">
    <source>
        <dbReference type="EMBL" id="TQV83350.1"/>
    </source>
</evidence>
<dbReference type="SMART" id="SM00044">
    <property type="entry name" value="CYCc"/>
    <property type="match status" value="1"/>
</dbReference>
<evidence type="ECO:0000259" key="2">
    <source>
        <dbReference type="PROSITE" id="PS50125"/>
    </source>
</evidence>
<dbReference type="Proteomes" id="UP000315252">
    <property type="component" value="Unassembled WGS sequence"/>
</dbReference>
<dbReference type="PANTHER" id="PTHR43081">
    <property type="entry name" value="ADENYLATE CYCLASE, TERMINAL-DIFFERENTIATION SPECIFIC-RELATED"/>
    <property type="match status" value="1"/>
</dbReference>
<evidence type="ECO:0000256" key="1">
    <source>
        <dbReference type="SAM" id="Phobius"/>
    </source>
</evidence>
<dbReference type="PROSITE" id="PS50125">
    <property type="entry name" value="GUANYLATE_CYCLASE_2"/>
    <property type="match status" value="1"/>
</dbReference>
<protein>
    <submittedName>
        <fullName evidence="3">Adenylate/guanylate cyclase domain-containing protein</fullName>
    </submittedName>
</protein>
<dbReference type="Gene3D" id="3.30.70.1230">
    <property type="entry name" value="Nucleotide cyclase"/>
    <property type="match status" value="1"/>
</dbReference>
<dbReference type="InterPro" id="IPR029787">
    <property type="entry name" value="Nucleotide_cyclase"/>
</dbReference>
<dbReference type="OrthoDB" id="9762462at2"/>
<accession>A0A545U1J7</accession>
<dbReference type="SUPFAM" id="SSF55073">
    <property type="entry name" value="Nucleotide cyclase"/>
    <property type="match status" value="1"/>
</dbReference>
<dbReference type="GO" id="GO:0004016">
    <property type="term" value="F:adenylate cyclase activity"/>
    <property type="evidence" value="ECO:0007669"/>
    <property type="project" value="UniProtKB-ARBA"/>
</dbReference>
<dbReference type="InterPro" id="IPR001054">
    <property type="entry name" value="A/G_cyclase"/>
</dbReference>
<feature type="transmembrane region" description="Helical" evidence="1">
    <location>
        <begin position="52"/>
        <end position="69"/>
    </location>
</feature>
<dbReference type="EMBL" id="VHSH01000001">
    <property type="protein sequence ID" value="TQV83350.1"/>
    <property type="molecule type" value="Genomic_DNA"/>
</dbReference>
<feature type="transmembrane region" description="Helical" evidence="1">
    <location>
        <begin position="28"/>
        <end position="46"/>
    </location>
</feature>
<organism evidence="3 4">
    <name type="scientific">Denitrobaculum tricleocarpae</name>
    <dbReference type="NCBI Taxonomy" id="2591009"/>
    <lineage>
        <taxon>Bacteria</taxon>
        <taxon>Pseudomonadati</taxon>
        <taxon>Pseudomonadota</taxon>
        <taxon>Alphaproteobacteria</taxon>
        <taxon>Rhodospirillales</taxon>
        <taxon>Rhodospirillaceae</taxon>
        <taxon>Denitrobaculum</taxon>
    </lineage>
</organism>
<dbReference type="InterPro" id="IPR050697">
    <property type="entry name" value="Adenylyl/Guanylyl_Cyclase_3/4"/>
</dbReference>
<feature type="transmembrane region" description="Helical" evidence="1">
    <location>
        <begin position="110"/>
        <end position="131"/>
    </location>
</feature>
<feature type="transmembrane region" description="Helical" evidence="1">
    <location>
        <begin position="198"/>
        <end position="220"/>
    </location>
</feature>